<dbReference type="AlphaFoldDB" id="A0A931H5X0"/>
<accession>A0A931H5X0</accession>
<comment type="catalytic activity">
    <reaction evidence="1">
        <text>Hydrolysis of Pro-|-Xaa &gt;&gt; Ala-|-Xaa in oligopeptides.</text>
        <dbReference type="EC" id="3.4.21.26"/>
    </reaction>
</comment>
<dbReference type="InterPro" id="IPR051167">
    <property type="entry name" value="Prolyl_oligopep/macrocyclase"/>
</dbReference>
<sequence length="721" mass="77899">MSTLKSLLGATALALALSSALAAPPVAPVRDVPENLHGTTVHDPYRYFENIKDTGVQAWLKGQGDYARQVLDRIEGRAALEKRIAEYSASAGDSINAIVRMPGDKIFYLKRPRGERQFKLVMREGLQGAEKVLVDPEAETARTGTPHAVNYFVPSWDGQHVAYGMSAGGSEDASLYVLNIASGKQVGAPIPRVHEKNVSWTPDSRALTFNQLKPLSPEDSETETYLDSRVLWLALGQPESAAKPIFGPTVTPQLGLARLDVGAILFAPGSPWMIARTSDTTWPEGAVFVAPVTDLAQPAVRWKRIASFDDHIVDMELKGDDLIFKTRKDAPRYKLMKLDLRNPVLARAQPLALPPAGGVIESFVVGRDAVVASVRDGTAIGLRRYRAGDTAGHAIALPVAGGAAFLNEDPAHAYGDVLYTLSSWSQLAREWRLDGETSTDTGLRKPGKLPASIDLQVTQVKVRSHDGAMVPMTIIHRKGLKRDGTNPTLLDAYGSYGHTISAFFNPNSMAWIEQGGVLAYSNVRGSGVYGEPWRQAGFKTTKPNTWKDGVASARYLIEQGYASPKTLGVMGTSAGGIFVGRVVTSAPQLFAAAIFNVGVMDAVRAEESANGITNISEFGSYKNPKEFPALLEMSTYHQIQDGTPYPAVMAIHGLNDPRVDVWHSAKAIARLQAASNSGKPVILRTDAQAGHGMGSTATQRNAMSADIYSFLLWQMGKRRAE</sequence>
<dbReference type="PRINTS" id="PR00862">
    <property type="entry name" value="PROLIGOPTASE"/>
</dbReference>
<evidence type="ECO:0000313" key="10">
    <source>
        <dbReference type="Proteomes" id="UP000651050"/>
    </source>
</evidence>
<evidence type="ECO:0000259" key="7">
    <source>
        <dbReference type="Pfam" id="PF00326"/>
    </source>
</evidence>
<protein>
    <recommendedName>
        <fullName evidence="2">prolyl oligopeptidase</fullName>
        <ecNumber evidence="2">3.4.21.26</ecNumber>
    </recommendedName>
</protein>
<dbReference type="Pfam" id="PF00326">
    <property type="entry name" value="Peptidase_S9"/>
    <property type="match status" value="1"/>
</dbReference>
<dbReference type="Proteomes" id="UP000651050">
    <property type="component" value="Unassembled WGS sequence"/>
</dbReference>
<keyword evidence="3" id="KW-0645">Protease</keyword>
<gene>
    <name evidence="9" type="ORF">I5803_13250</name>
</gene>
<proteinExistence type="predicted"/>
<dbReference type="GO" id="GO:0006508">
    <property type="term" value="P:proteolysis"/>
    <property type="evidence" value="ECO:0007669"/>
    <property type="project" value="UniProtKB-KW"/>
</dbReference>
<dbReference type="PANTHER" id="PTHR42881">
    <property type="entry name" value="PROLYL ENDOPEPTIDASE"/>
    <property type="match status" value="1"/>
</dbReference>
<feature type="chain" id="PRO_5036911951" description="prolyl oligopeptidase" evidence="6">
    <location>
        <begin position="23"/>
        <end position="721"/>
    </location>
</feature>
<keyword evidence="4" id="KW-0378">Hydrolase</keyword>
<organism evidence="9 10">
    <name type="scientific">Caenimonas aquaedulcis</name>
    <dbReference type="NCBI Taxonomy" id="2793270"/>
    <lineage>
        <taxon>Bacteria</taxon>
        <taxon>Pseudomonadati</taxon>
        <taxon>Pseudomonadota</taxon>
        <taxon>Betaproteobacteria</taxon>
        <taxon>Burkholderiales</taxon>
        <taxon>Comamonadaceae</taxon>
        <taxon>Caenimonas</taxon>
    </lineage>
</organism>
<dbReference type="Pfam" id="PF02897">
    <property type="entry name" value="Peptidase_S9_N"/>
    <property type="match status" value="1"/>
</dbReference>
<feature type="signal peptide" evidence="6">
    <location>
        <begin position="1"/>
        <end position="22"/>
    </location>
</feature>
<feature type="domain" description="Peptidase S9 prolyl oligopeptidase catalytic" evidence="7">
    <location>
        <begin position="508"/>
        <end position="717"/>
    </location>
</feature>
<dbReference type="SUPFAM" id="SSF50993">
    <property type="entry name" value="Peptidase/esterase 'gauge' domain"/>
    <property type="match status" value="1"/>
</dbReference>
<dbReference type="InterPro" id="IPR029058">
    <property type="entry name" value="AB_hydrolase_fold"/>
</dbReference>
<keyword evidence="5" id="KW-0720">Serine protease</keyword>
<evidence type="ECO:0000256" key="1">
    <source>
        <dbReference type="ARBA" id="ARBA00001070"/>
    </source>
</evidence>
<dbReference type="Gene3D" id="2.130.10.120">
    <property type="entry name" value="Prolyl oligopeptidase, N-terminal domain"/>
    <property type="match status" value="1"/>
</dbReference>
<dbReference type="PANTHER" id="PTHR42881:SF2">
    <property type="entry name" value="PROLYL ENDOPEPTIDASE"/>
    <property type="match status" value="1"/>
</dbReference>
<dbReference type="GO" id="GO:0070012">
    <property type="term" value="F:oligopeptidase activity"/>
    <property type="evidence" value="ECO:0007669"/>
    <property type="project" value="TreeGrafter"/>
</dbReference>
<reference evidence="9" key="1">
    <citation type="submission" date="2020-11" db="EMBL/GenBank/DDBJ databases">
        <title>Bacterial whole genome sequence for Caenimonas sp. DR4.4.</title>
        <authorList>
            <person name="Le V."/>
            <person name="Ko S.-R."/>
            <person name="Ahn C.-Y."/>
            <person name="Oh H.-M."/>
        </authorList>
    </citation>
    <scope>NUCLEOTIDE SEQUENCE</scope>
    <source>
        <strain evidence="9">DR4.4</strain>
    </source>
</reference>
<feature type="domain" description="Peptidase S9A N-terminal" evidence="8">
    <location>
        <begin position="24"/>
        <end position="401"/>
    </location>
</feature>
<dbReference type="Gene3D" id="3.40.50.1820">
    <property type="entry name" value="alpha/beta hydrolase"/>
    <property type="match status" value="1"/>
</dbReference>
<dbReference type="GO" id="GO:0005829">
    <property type="term" value="C:cytosol"/>
    <property type="evidence" value="ECO:0007669"/>
    <property type="project" value="TreeGrafter"/>
</dbReference>
<dbReference type="InterPro" id="IPR002470">
    <property type="entry name" value="Peptidase_S9A"/>
</dbReference>
<dbReference type="SUPFAM" id="SSF53474">
    <property type="entry name" value="alpha/beta-Hydrolases"/>
    <property type="match status" value="1"/>
</dbReference>
<evidence type="ECO:0000256" key="3">
    <source>
        <dbReference type="ARBA" id="ARBA00022670"/>
    </source>
</evidence>
<name>A0A931H5X0_9BURK</name>
<evidence type="ECO:0000259" key="8">
    <source>
        <dbReference type="Pfam" id="PF02897"/>
    </source>
</evidence>
<evidence type="ECO:0000256" key="4">
    <source>
        <dbReference type="ARBA" id="ARBA00022801"/>
    </source>
</evidence>
<evidence type="ECO:0000256" key="6">
    <source>
        <dbReference type="SAM" id="SignalP"/>
    </source>
</evidence>
<comment type="caution">
    <text evidence="9">The sequence shown here is derived from an EMBL/GenBank/DDBJ whole genome shotgun (WGS) entry which is preliminary data.</text>
</comment>
<dbReference type="EMBL" id="JADWYS010000001">
    <property type="protein sequence ID" value="MBG9388995.1"/>
    <property type="molecule type" value="Genomic_DNA"/>
</dbReference>
<dbReference type="GO" id="GO:0004252">
    <property type="term" value="F:serine-type endopeptidase activity"/>
    <property type="evidence" value="ECO:0007669"/>
    <property type="project" value="UniProtKB-EC"/>
</dbReference>
<evidence type="ECO:0000256" key="2">
    <source>
        <dbReference type="ARBA" id="ARBA00011897"/>
    </source>
</evidence>
<keyword evidence="6" id="KW-0732">Signal</keyword>
<dbReference type="InterPro" id="IPR023302">
    <property type="entry name" value="Pept_S9A_N"/>
</dbReference>
<dbReference type="RefSeq" id="WP_196986814.1">
    <property type="nucleotide sequence ID" value="NZ_JADWYS010000001.1"/>
</dbReference>
<dbReference type="EC" id="3.4.21.26" evidence="2"/>
<evidence type="ECO:0000313" key="9">
    <source>
        <dbReference type="EMBL" id="MBG9388995.1"/>
    </source>
</evidence>
<dbReference type="InterPro" id="IPR001375">
    <property type="entry name" value="Peptidase_S9_cat"/>
</dbReference>
<keyword evidence="10" id="KW-1185">Reference proteome</keyword>
<evidence type="ECO:0000256" key="5">
    <source>
        <dbReference type="ARBA" id="ARBA00022825"/>
    </source>
</evidence>